<gene>
    <name evidence="6" type="ORF">SAMN05660836_01325</name>
</gene>
<dbReference type="OrthoDB" id="9792564at2"/>
<dbReference type="Pfam" id="PF17953">
    <property type="entry name" value="Csm4_C"/>
    <property type="match status" value="1"/>
</dbReference>
<comment type="similarity">
    <text evidence="1">Belongs to the CRISPR-associated Csm4 family.</text>
</comment>
<organism evidence="6 7">
    <name type="scientific">Thermodesulforhabdus norvegica</name>
    <dbReference type="NCBI Taxonomy" id="39841"/>
    <lineage>
        <taxon>Bacteria</taxon>
        <taxon>Pseudomonadati</taxon>
        <taxon>Thermodesulfobacteriota</taxon>
        <taxon>Syntrophobacteria</taxon>
        <taxon>Syntrophobacterales</taxon>
        <taxon>Thermodesulforhabdaceae</taxon>
        <taxon>Thermodesulforhabdus</taxon>
    </lineage>
</organism>
<proteinExistence type="inferred from homology"/>
<reference evidence="6 7" key="1">
    <citation type="submission" date="2016-10" db="EMBL/GenBank/DDBJ databases">
        <authorList>
            <person name="de Groot N.N."/>
        </authorList>
    </citation>
    <scope>NUCLEOTIDE SEQUENCE [LARGE SCALE GENOMIC DNA]</scope>
    <source>
        <strain evidence="6 7">DSM 9990</strain>
    </source>
</reference>
<dbReference type="GO" id="GO:0003723">
    <property type="term" value="F:RNA binding"/>
    <property type="evidence" value="ECO:0007669"/>
    <property type="project" value="UniProtKB-KW"/>
</dbReference>
<name>A0A1I4TB97_9BACT</name>
<dbReference type="RefSeq" id="WP_093394433.1">
    <property type="nucleotide sequence ID" value="NZ_FOUU01000003.1"/>
</dbReference>
<dbReference type="InterPro" id="IPR040932">
    <property type="entry name" value="Csm4_C"/>
</dbReference>
<dbReference type="NCBIfam" id="TIGR01903">
    <property type="entry name" value="cas5_csm4"/>
    <property type="match status" value="1"/>
</dbReference>
<keyword evidence="3" id="KW-0694">RNA-binding</keyword>
<protein>
    <recommendedName>
        <fullName evidence="2">CRISPR system Cms protein Csm4</fullName>
    </recommendedName>
</protein>
<keyword evidence="4" id="KW-0051">Antiviral defense</keyword>
<dbReference type="EMBL" id="FOUU01000003">
    <property type="protein sequence ID" value="SFM73992.1"/>
    <property type="molecule type" value="Genomic_DNA"/>
</dbReference>
<evidence type="ECO:0000259" key="5">
    <source>
        <dbReference type="Pfam" id="PF17953"/>
    </source>
</evidence>
<dbReference type="GO" id="GO:0051607">
    <property type="term" value="P:defense response to virus"/>
    <property type="evidence" value="ECO:0007669"/>
    <property type="project" value="UniProtKB-KW"/>
</dbReference>
<evidence type="ECO:0000256" key="2">
    <source>
        <dbReference type="ARBA" id="ARBA00016109"/>
    </source>
</evidence>
<evidence type="ECO:0000256" key="4">
    <source>
        <dbReference type="ARBA" id="ARBA00023118"/>
    </source>
</evidence>
<feature type="domain" description="Csm4 C-terminal" evidence="5">
    <location>
        <begin position="256"/>
        <end position="345"/>
    </location>
</feature>
<evidence type="ECO:0000313" key="6">
    <source>
        <dbReference type="EMBL" id="SFM73992.1"/>
    </source>
</evidence>
<accession>A0A1I4TB97</accession>
<dbReference type="AlphaFoldDB" id="A0A1I4TB97"/>
<dbReference type="Proteomes" id="UP000199611">
    <property type="component" value="Unassembled WGS sequence"/>
</dbReference>
<evidence type="ECO:0000313" key="7">
    <source>
        <dbReference type="Proteomes" id="UP000199611"/>
    </source>
</evidence>
<evidence type="ECO:0000256" key="3">
    <source>
        <dbReference type="ARBA" id="ARBA00022884"/>
    </source>
</evidence>
<evidence type="ECO:0000256" key="1">
    <source>
        <dbReference type="ARBA" id="ARBA00005772"/>
    </source>
</evidence>
<sequence>MRMYIYHLEFPEGVHFGRHGIGLEESNEVLPSDSLTSAVINAFAVLGLADEVIGKLREDPPGFVLSSLFPFGSVPDGGAEGSRRAYALPKPMSDPVLSEDGAEFMAEQGKDIKKLRYLEPADVVRWLSGEPLTEAELSAMRERGSGLAQTAGDGQYGWFLRELRPRVALDRASANSSIWMCGLVRFVKGAGLYGLALLKDDTDLQALEAAFRLLGDMGLGGERTYGPGEFRFGGFKPLEEVWPEVTAVKEVTGFELLSRFYPGDNEVSLLSSCLLAWDIEENRGFVSSGRQATTVKRKRLYFIKEGAVASVPLRGSMVDVTPDAAAAIGIPHRVYRCGLGFWFPMGNLQKV</sequence>
<dbReference type="InterPro" id="IPR005510">
    <property type="entry name" value="Csm4"/>
</dbReference>
<dbReference type="STRING" id="39841.SAMN05660836_01325"/>
<keyword evidence="7" id="KW-1185">Reference proteome</keyword>